<comment type="similarity">
    <text evidence="1">Belongs to the ATG101 family.</text>
</comment>
<dbReference type="PANTHER" id="PTHR13292">
    <property type="entry name" value="AUTOPHAGY-RELATED PROTEIN 101"/>
    <property type="match status" value="1"/>
</dbReference>
<dbReference type="PANTHER" id="PTHR13292:SF0">
    <property type="entry name" value="AUTOPHAGY-RELATED PROTEIN 101"/>
    <property type="match status" value="1"/>
</dbReference>
<reference evidence="5 6" key="1">
    <citation type="journal article" date="2020" name="ISME J.">
        <title>Uncovering the hidden diversity of litter-decomposition mechanisms in mushroom-forming fungi.</title>
        <authorList>
            <person name="Floudas D."/>
            <person name="Bentzer J."/>
            <person name="Ahren D."/>
            <person name="Johansson T."/>
            <person name="Persson P."/>
            <person name="Tunlid A."/>
        </authorList>
    </citation>
    <scope>NUCLEOTIDE SEQUENCE [LARGE SCALE GENOMIC DNA]</scope>
    <source>
        <strain evidence="5 6">CBS 291.85</strain>
    </source>
</reference>
<evidence type="ECO:0000256" key="1">
    <source>
        <dbReference type="ARBA" id="ARBA00007130"/>
    </source>
</evidence>
<protein>
    <recommendedName>
        <fullName evidence="2">Autophagy-related protein 101</fullName>
    </recommendedName>
</protein>
<name>A0A8H5CUL1_9AGAR</name>
<dbReference type="InterPro" id="IPR012445">
    <property type="entry name" value="ATG101"/>
</dbReference>
<dbReference type="AlphaFoldDB" id="A0A8H5CUL1"/>
<dbReference type="Pfam" id="PF07855">
    <property type="entry name" value="ATG101"/>
    <property type="match status" value="1"/>
</dbReference>
<sequence length="349" mass="39012">MLKENCSSTLSTVSSSSITSHQNIHCATLLLRRVTMSSDHFNYAKNIGHYSSVAAAIAFALVYVLLFIRFIPPLIRQRSSVLLMMVLFCLNKSIFPFGSVYRRSDHYDHLAVRIGSFALRAVLASSDSAGENEGLFIADQILLSAGFIGLLYSTYGLGLDQHLPLFIAMNNYPTISIDLVLDRSSTREVLQAMLHAILFHRLFGTVKPKTFEVLDVTMPGVSDPDMEKLVDEKVDAFWKGIERGVSKRGQVMVTFSERKAKKGWFQMHMGEEDVPWEQWVINAEVRQPRDGDRQVFDTKLAATLTKSIQTMLTHTSSDRGRAVVPPITNASGISPFPFKISVQVGDQEF</sequence>
<keyword evidence="6" id="KW-1185">Reference proteome</keyword>
<dbReference type="GO" id="GO:0019901">
    <property type="term" value="F:protein kinase binding"/>
    <property type="evidence" value="ECO:0007669"/>
    <property type="project" value="TreeGrafter"/>
</dbReference>
<comment type="caution">
    <text evidence="5">The sequence shown here is derived from an EMBL/GenBank/DDBJ whole genome shotgun (WGS) entry which is preliminary data.</text>
</comment>
<keyword evidence="4" id="KW-1133">Transmembrane helix</keyword>
<dbReference type="Proteomes" id="UP000559256">
    <property type="component" value="Unassembled WGS sequence"/>
</dbReference>
<keyword evidence="4" id="KW-0812">Transmembrane</keyword>
<keyword evidence="4" id="KW-0472">Membrane</keyword>
<feature type="transmembrane region" description="Helical" evidence="4">
    <location>
        <begin position="141"/>
        <end position="159"/>
    </location>
</feature>
<gene>
    <name evidence="5" type="ORF">D9758_010945</name>
</gene>
<evidence type="ECO:0000256" key="3">
    <source>
        <dbReference type="ARBA" id="ARBA00023006"/>
    </source>
</evidence>
<feature type="transmembrane region" description="Helical" evidence="4">
    <location>
        <begin position="47"/>
        <end position="68"/>
    </location>
</feature>
<evidence type="ECO:0000313" key="6">
    <source>
        <dbReference type="Proteomes" id="UP000559256"/>
    </source>
</evidence>
<dbReference type="GO" id="GO:0000045">
    <property type="term" value="P:autophagosome assembly"/>
    <property type="evidence" value="ECO:0007669"/>
    <property type="project" value="TreeGrafter"/>
</dbReference>
<dbReference type="EMBL" id="JAACJM010000086">
    <property type="protein sequence ID" value="KAF5348351.1"/>
    <property type="molecule type" value="Genomic_DNA"/>
</dbReference>
<evidence type="ECO:0000313" key="5">
    <source>
        <dbReference type="EMBL" id="KAF5348351.1"/>
    </source>
</evidence>
<keyword evidence="3" id="KW-0072">Autophagy</keyword>
<proteinExistence type="inferred from homology"/>
<organism evidence="5 6">
    <name type="scientific">Tetrapyrgos nigripes</name>
    <dbReference type="NCBI Taxonomy" id="182062"/>
    <lineage>
        <taxon>Eukaryota</taxon>
        <taxon>Fungi</taxon>
        <taxon>Dikarya</taxon>
        <taxon>Basidiomycota</taxon>
        <taxon>Agaricomycotina</taxon>
        <taxon>Agaricomycetes</taxon>
        <taxon>Agaricomycetidae</taxon>
        <taxon>Agaricales</taxon>
        <taxon>Marasmiineae</taxon>
        <taxon>Marasmiaceae</taxon>
        <taxon>Tetrapyrgos</taxon>
    </lineage>
</organism>
<evidence type="ECO:0000256" key="4">
    <source>
        <dbReference type="SAM" id="Phobius"/>
    </source>
</evidence>
<accession>A0A8H5CUL1</accession>
<dbReference type="GO" id="GO:0000407">
    <property type="term" value="C:phagophore assembly site"/>
    <property type="evidence" value="ECO:0007669"/>
    <property type="project" value="TreeGrafter"/>
</dbReference>
<dbReference type="OrthoDB" id="10259639at2759"/>
<dbReference type="GO" id="GO:1990316">
    <property type="term" value="C:Atg1/ULK1 kinase complex"/>
    <property type="evidence" value="ECO:0007669"/>
    <property type="project" value="TreeGrafter"/>
</dbReference>
<evidence type="ECO:0000256" key="2">
    <source>
        <dbReference type="ARBA" id="ARBA00018874"/>
    </source>
</evidence>
<feature type="transmembrane region" description="Helical" evidence="4">
    <location>
        <begin position="80"/>
        <end position="101"/>
    </location>
</feature>